<dbReference type="OrthoDB" id="9811177at2"/>
<proteinExistence type="predicted"/>
<dbReference type="GO" id="GO:0016787">
    <property type="term" value="F:hydrolase activity"/>
    <property type="evidence" value="ECO:0007669"/>
    <property type="project" value="UniProtKB-KW"/>
</dbReference>
<dbReference type="PANTHER" id="PTHR30399:SF1">
    <property type="entry name" value="UTP PYROPHOSPHATASE"/>
    <property type="match status" value="1"/>
</dbReference>
<dbReference type="CDD" id="cd07344">
    <property type="entry name" value="M48_yhfN_like"/>
    <property type="match status" value="1"/>
</dbReference>
<dbReference type="InterPro" id="IPR002725">
    <property type="entry name" value="YgjP-like_metallopeptidase"/>
</dbReference>
<dbReference type="PANTHER" id="PTHR30399">
    <property type="entry name" value="UNCHARACTERIZED PROTEIN YGJP"/>
    <property type="match status" value="1"/>
</dbReference>
<sequence>MTSVYTVNRSKRRRNLALKIQHGKLFVQAPLHMSEQAIRQFVEQKREWVQRHLTRQQQQLGRLQRRQWQTGERLRWLSEPLQLVVEHASRKQVMRQGTQLIATITPRSHGDREPRLSVVAWYKQQAQMWLDEFFAQWPEQHGLNPSGWAVGDFRSKWGHCTRKGELKFTWKLWIAPEWVVRNVVIHELCHLREFNHSRAFWQLVEQHSPNFQDAEVWLRKHGITVLNADYLDYQV</sequence>
<feature type="domain" description="YgjP-like metallopeptidase" evidence="1">
    <location>
        <begin position="14"/>
        <end position="221"/>
    </location>
</feature>
<dbReference type="EMBL" id="CYHB01000003">
    <property type="protein sequence ID" value="CUA85520.1"/>
    <property type="molecule type" value="Genomic_DNA"/>
</dbReference>
<keyword evidence="3" id="KW-1185">Reference proteome</keyword>
<accession>A0A0K6H3N4</accession>
<gene>
    <name evidence="2" type="ORF">Ga0061064_1235</name>
</gene>
<organism evidence="2 3">
    <name type="scientific">Pseudidiomarina woesei</name>
    <dbReference type="NCBI Taxonomy" id="1381080"/>
    <lineage>
        <taxon>Bacteria</taxon>
        <taxon>Pseudomonadati</taxon>
        <taxon>Pseudomonadota</taxon>
        <taxon>Gammaproteobacteria</taxon>
        <taxon>Alteromonadales</taxon>
        <taxon>Idiomarinaceae</taxon>
        <taxon>Pseudidiomarina</taxon>
    </lineage>
</organism>
<evidence type="ECO:0000313" key="3">
    <source>
        <dbReference type="Proteomes" id="UP000182598"/>
    </source>
</evidence>
<dbReference type="InterPro" id="IPR053136">
    <property type="entry name" value="UTP_pyrophosphatase-like"/>
</dbReference>
<evidence type="ECO:0000259" key="1">
    <source>
        <dbReference type="Pfam" id="PF01863"/>
    </source>
</evidence>
<dbReference type="Gene3D" id="3.30.2010.10">
    <property type="entry name" value="Metalloproteases ('zincins'), catalytic domain"/>
    <property type="match status" value="1"/>
</dbReference>
<dbReference type="Proteomes" id="UP000182598">
    <property type="component" value="Unassembled WGS sequence"/>
</dbReference>
<dbReference type="RefSeq" id="WP_055438903.1">
    <property type="nucleotide sequence ID" value="NZ_CYHB01000003.1"/>
</dbReference>
<dbReference type="Pfam" id="PF01863">
    <property type="entry name" value="YgjP-like"/>
    <property type="match status" value="1"/>
</dbReference>
<name>A0A0K6H3N4_9GAMM</name>
<protein>
    <submittedName>
        <fullName evidence="2">Predicted metal-dependent hydrolase</fullName>
    </submittedName>
</protein>
<reference evidence="3" key="1">
    <citation type="submission" date="2015-08" db="EMBL/GenBank/DDBJ databases">
        <authorList>
            <person name="Varghese N."/>
        </authorList>
    </citation>
    <scope>NUCLEOTIDE SEQUENCE [LARGE SCALE GENOMIC DNA]</scope>
    <source>
        <strain evidence="3">DSM 27808</strain>
    </source>
</reference>
<dbReference type="AlphaFoldDB" id="A0A0K6H3N4"/>
<keyword evidence="2" id="KW-0378">Hydrolase</keyword>
<evidence type="ECO:0000313" key="2">
    <source>
        <dbReference type="EMBL" id="CUA85520.1"/>
    </source>
</evidence>